<dbReference type="Proteomes" id="UP001320420">
    <property type="component" value="Unassembled WGS sequence"/>
</dbReference>
<gene>
    <name evidence="2" type="ORF">SLS62_008528</name>
</gene>
<organism evidence="2 3">
    <name type="scientific">Diatrype stigma</name>
    <dbReference type="NCBI Taxonomy" id="117547"/>
    <lineage>
        <taxon>Eukaryota</taxon>
        <taxon>Fungi</taxon>
        <taxon>Dikarya</taxon>
        <taxon>Ascomycota</taxon>
        <taxon>Pezizomycotina</taxon>
        <taxon>Sordariomycetes</taxon>
        <taxon>Xylariomycetidae</taxon>
        <taxon>Xylariales</taxon>
        <taxon>Diatrypaceae</taxon>
        <taxon>Diatrype</taxon>
    </lineage>
</organism>
<feature type="region of interest" description="Disordered" evidence="1">
    <location>
        <begin position="110"/>
        <end position="218"/>
    </location>
</feature>
<evidence type="ECO:0000256" key="1">
    <source>
        <dbReference type="SAM" id="MobiDB-lite"/>
    </source>
</evidence>
<reference evidence="2 3" key="1">
    <citation type="submission" date="2024-02" db="EMBL/GenBank/DDBJ databases">
        <title>De novo assembly and annotation of 12 fungi associated with fruit tree decline syndrome in Ontario, Canada.</title>
        <authorList>
            <person name="Sulman M."/>
            <person name="Ellouze W."/>
            <person name="Ilyukhin E."/>
        </authorList>
    </citation>
    <scope>NUCLEOTIDE SEQUENCE [LARGE SCALE GENOMIC DNA]</scope>
    <source>
        <strain evidence="2 3">M11/M66-122</strain>
    </source>
</reference>
<feature type="compositionally biased region" description="Polar residues" evidence="1">
    <location>
        <begin position="163"/>
        <end position="174"/>
    </location>
</feature>
<name>A0AAN9YKE4_9PEZI</name>
<comment type="caution">
    <text evidence="2">The sequence shown here is derived from an EMBL/GenBank/DDBJ whole genome shotgun (WGS) entry which is preliminary data.</text>
</comment>
<protein>
    <submittedName>
        <fullName evidence="2">Uncharacterized protein</fullName>
    </submittedName>
</protein>
<feature type="compositionally biased region" description="Polar residues" evidence="1">
    <location>
        <begin position="1"/>
        <end position="14"/>
    </location>
</feature>
<feature type="region of interest" description="Disordered" evidence="1">
    <location>
        <begin position="247"/>
        <end position="281"/>
    </location>
</feature>
<accession>A0AAN9YKE4</accession>
<proteinExistence type="predicted"/>
<feature type="compositionally biased region" description="Low complexity" evidence="1">
    <location>
        <begin position="139"/>
        <end position="162"/>
    </location>
</feature>
<dbReference type="EMBL" id="JAKJXP020000080">
    <property type="protein sequence ID" value="KAK7748488.1"/>
    <property type="molecule type" value="Genomic_DNA"/>
</dbReference>
<feature type="region of interest" description="Disordered" evidence="1">
    <location>
        <begin position="1"/>
        <end position="33"/>
    </location>
</feature>
<feature type="compositionally biased region" description="Polar residues" evidence="1">
    <location>
        <begin position="22"/>
        <end position="31"/>
    </location>
</feature>
<keyword evidence="3" id="KW-1185">Reference proteome</keyword>
<dbReference type="AlphaFoldDB" id="A0AAN9YKE4"/>
<feature type="compositionally biased region" description="Polar residues" evidence="1">
    <location>
        <begin position="208"/>
        <end position="218"/>
    </location>
</feature>
<evidence type="ECO:0000313" key="3">
    <source>
        <dbReference type="Proteomes" id="UP001320420"/>
    </source>
</evidence>
<feature type="compositionally biased region" description="Basic residues" evidence="1">
    <location>
        <begin position="186"/>
        <end position="197"/>
    </location>
</feature>
<sequence length="504" mass="53396">MSIGTPTSVPSSLWPSAAGDTMTISSKSSSVGPDDELLPLGYLNLLPGSQPGLLRWQGSSSLGTEQGQTGKQTAITTPYSAALDSSRSSNFSHAELSPFARSSAIVLPDLPPQQAPTRLASSQPQIEQVMQTNPRRACTSSSAAATAKTTLPAASPAASLPTWRSNSSSLTSPLQIPAEQRPLQHLSHRQQRLRPAKRASPNYRGDPSNPNNQSADIPLDQSTSVFIEGLPADCTVRDLVGGGSGGGAGSFITSMPSDSKSDFSSDDDDSGASRPGNPPALLRGTGKIYALSVAGPKPQAGIHTSCAKLVYWDRSGVDRLFEKLARPRGGGGEDSGFEGGDGAAAAGPGGLFFIARGGQRFRPVVKMNRYKTAPQAASERSRVVVVEGPSGVVNEARLTAFFAAFFTWAVDDVLVRWRRGGRARLEYRFASHRAQASEAFRRLVQVRAGALSVPGVEGEGEGGLVVPVEQWARERALERRLWSQITVSWGLDPCDPDSYPDEEE</sequence>
<feature type="compositionally biased region" description="Polar residues" evidence="1">
    <location>
        <begin position="115"/>
        <end position="134"/>
    </location>
</feature>
<evidence type="ECO:0000313" key="2">
    <source>
        <dbReference type="EMBL" id="KAK7748488.1"/>
    </source>
</evidence>